<keyword evidence="2" id="KW-0732">Signal</keyword>
<dbReference type="RefSeq" id="WP_145235016.1">
    <property type="nucleotide sequence ID" value="NZ_CP036273.1"/>
</dbReference>
<evidence type="ECO:0000313" key="3">
    <source>
        <dbReference type="EMBL" id="QDU19195.1"/>
    </source>
</evidence>
<dbReference type="KEGG" id="uli:ETAA1_10990"/>
<organism evidence="3 4">
    <name type="scientific">Urbifossiella limnaea</name>
    <dbReference type="NCBI Taxonomy" id="2528023"/>
    <lineage>
        <taxon>Bacteria</taxon>
        <taxon>Pseudomonadati</taxon>
        <taxon>Planctomycetota</taxon>
        <taxon>Planctomycetia</taxon>
        <taxon>Gemmatales</taxon>
        <taxon>Gemmataceae</taxon>
        <taxon>Urbifossiella</taxon>
    </lineage>
</organism>
<proteinExistence type="predicted"/>
<gene>
    <name evidence="3" type="ORF">ETAA1_10990</name>
</gene>
<evidence type="ECO:0000256" key="1">
    <source>
        <dbReference type="SAM" id="MobiDB-lite"/>
    </source>
</evidence>
<dbReference type="EMBL" id="CP036273">
    <property type="protein sequence ID" value="QDU19195.1"/>
    <property type="molecule type" value="Genomic_DNA"/>
</dbReference>
<dbReference type="Proteomes" id="UP000319576">
    <property type="component" value="Chromosome"/>
</dbReference>
<sequence length="326" mass="35632" precursor="true">MRLHLPALAVAAAGLLGSATPAQAAWNNVFQVCCNDCNRPRAAYYAPAPAPAACPAPCPQPEVRVSYVQRCYYQPVTEYVRRSYYEPVTKNVTSYYYEPVTEYKYTTYYDPCTGCPQKVCQPCTSYRLRSKCNAVTSYVERCAMVPVTTLRPVTVQQPVVSYYYPPTPACDACPPGAGIAPPQGPSVNELRSPPAVVPNAGENLPAQQLPTGPNTSFPKAGPVVSPTTPRLRPDRTTSLSRAVTVRGEVVERDQTTPRGAARLVFVNAADPTKREYATANGFGEFDLRLPAGNWYVYLGGTDGRATFHKQVTVGDRETVDYRVVSR</sequence>
<evidence type="ECO:0000313" key="4">
    <source>
        <dbReference type="Proteomes" id="UP000319576"/>
    </source>
</evidence>
<evidence type="ECO:0000256" key="2">
    <source>
        <dbReference type="SAM" id="SignalP"/>
    </source>
</evidence>
<reference evidence="3 4" key="1">
    <citation type="submission" date="2019-02" db="EMBL/GenBank/DDBJ databases">
        <title>Deep-cultivation of Planctomycetes and their phenomic and genomic characterization uncovers novel biology.</title>
        <authorList>
            <person name="Wiegand S."/>
            <person name="Jogler M."/>
            <person name="Boedeker C."/>
            <person name="Pinto D."/>
            <person name="Vollmers J."/>
            <person name="Rivas-Marin E."/>
            <person name="Kohn T."/>
            <person name="Peeters S.H."/>
            <person name="Heuer A."/>
            <person name="Rast P."/>
            <person name="Oberbeckmann S."/>
            <person name="Bunk B."/>
            <person name="Jeske O."/>
            <person name="Meyerdierks A."/>
            <person name="Storesund J.E."/>
            <person name="Kallscheuer N."/>
            <person name="Luecker S."/>
            <person name="Lage O.M."/>
            <person name="Pohl T."/>
            <person name="Merkel B.J."/>
            <person name="Hornburger P."/>
            <person name="Mueller R.-W."/>
            <person name="Bruemmer F."/>
            <person name="Labrenz M."/>
            <person name="Spormann A.M."/>
            <person name="Op den Camp H."/>
            <person name="Overmann J."/>
            <person name="Amann R."/>
            <person name="Jetten M.S.M."/>
            <person name="Mascher T."/>
            <person name="Medema M.H."/>
            <person name="Devos D.P."/>
            <person name="Kaster A.-K."/>
            <person name="Ovreas L."/>
            <person name="Rohde M."/>
            <person name="Galperin M.Y."/>
            <person name="Jogler C."/>
        </authorList>
    </citation>
    <scope>NUCLEOTIDE SEQUENCE [LARGE SCALE GENOMIC DNA]</scope>
    <source>
        <strain evidence="3 4">ETA_A1</strain>
    </source>
</reference>
<dbReference type="AlphaFoldDB" id="A0A517XNW0"/>
<name>A0A517XNW0_9BACT</name>
<dbReference type="OrthoDB" id="270566at2"/>
<accession>A0A517XNW0</accession>
<keyword evidence="4" id="KW-1185">Reference proteome</keyword>
<feature type="region of interest" description="Disordered" evidence="1">
    <location>
        <begin position="210"/>
        <end position="238"/>
    </location>
</feature>
<protein>
    <recommendedName>
        <fullName evidence="5">Carboxypeptidase regulatory-like domain-containing protein</fullName>
    </recommendedName>
</protein>
<evidence type="ECO:0008006" key="5">
    <source>
        <dbReference type="Google" id="ProtNLM"/>
    </source>
</evidence>
<feature type="signal peptide" evidence="2">
    <location>
        <begin position="1"/>
        <end position="24"/>
    </location>
</feature>
<feature type="chain" id="PRO_5021731313" description="Carboxypeptidase regulatory-like domain-containing protein" evidence="2">
    <location>
        <begin position="25"/>
        <end position="326"/>
    </location>
</feature>